<reference evidence="9" key="1">
    <citation type="submission" date="2020-05" db="EMBL/GenBank/DDBJ databases">
        <title>Chitinophaga laudate sp. nov., isolated from a tropical peat swamp.</title>
        <authorList>
            <person name="Goh C.B.S."/>
            <person name="Lee M.S."/>
            <person name="Parimannan S."/>
            <person name="Pasbakhsh P."/>
            <person name="Yule C.M."/>
            <person name="Rajandas H."/>
            <person name="Loke S."/>
            <person name="Croft L."/>
            <person name="Tan J.B.L."/>
        </authorList>
    </citation>
    <scope>NUCLEOTIDE SEQUENCE</scope>
    <source>
        <strain evidence="9">Mgbs1</strain>
    </source>
</reference>
<proteinExistence type="inferred from homology"/>
<dbReference type="GO" id="GO:0016787">
    <property type="term" value="F:hydrolase activity"/>
    <property type="evidence" value="ECO:0007669"/>
    <property type="project" value="UniProtKB-KW"/>
</dbReference>
<comment type="caution">
    <text evidence="9">The sequence shown here is derived from an EMBL/GenBank/DDBJ whole genome shotgun (WGS) entry which is preliminary data.</text>
</comment>
<feature type="domain" description="Nudix hydrolase" evidence="8">
    <location>
        <begin position="42"/>
        <end position="172"/>
    </location>
</feature>
<dbReference type="Proteomes" id="UP000281028">
    <property type="component" value="Unassembled WGS sequence"/>
</dbReference>
<comment type="cofactor">
    <cofactor evidence="2">
        <name>Mg(2+)</name>
        <dbReference type="ChEBI" id="CHEBI:18420"/>
    </cofactor>
</comment>
<name>A0A3S1AXQ9_9BACT</name>
<dbReference type="PANTHER" id="PTHR11839">
    <property type="entry name" value="UDP/ADP-SUGAR PYROPHOSPHATASE"/>
    <property type="match status" value="1"/>
</dbReference>
<dbReference type="PROSITE" id="PS51462">
    <property type="entry name" value="NUDIX"/>
    <property type="match status" value="1"/>
</dbReference>
<evidence type="ECO:0000256" key="6">
    <source>
        <dbReference type="ARBA" id="ARBA00032162"/>
    </source>
</evidence>
<dbReference type="GO" id="GO:0006753">
    <property type="term" value="P:nucleoside phosphate metabolic process"/>
    <property type="evidence" value="ECO:0007669"/>
    <property type="project" value="TreeGrafter"/>
</dbReference>
<keyword evidence="10" id="KW-1185">Reference proteome</keyword>
<protein>
    <recommendedName>
        <fullName evidence="4">GDP-mannose pyrophosphatase</fullName>
    </recommendedName>
    <alternativeName>
        <fullName evidence="6">GDP-mannose hydrolase</fullName>
    </alternativeName>
    <alternativeName>
        <fullName evidence="7">GDPMK</fullName>
    </alternativeName>
</protein>
<dbReference type="EMBL" id="RIAR02000001">
    <property type="protein sequence ID" value="NSL85994.1"/>
    <property type="molecule type" value="Genomic_DNA"/>
</dbReference>
<comment type="catalytic activity">
    <reaction evidence="1">
        <text>GDP-alpha-D-mannose + H2O = alpha-D-mannose 1-phosphate + GMP + 2 H(+)</text>
        <dbReference type="Rhea" id="RHEA:27978"/>
        <dbReference type="ChEBI" id="CHEBI:15377"/>
        <dbReference type="ChEBI" id="CHEBI:15378"/>
        <dbReference type="ChEBI" id="CHEBI:57527"/>
        <dbReference type="ChEBI" id="CHEBI:58115"/>
        <dbReference type="ChEBI" id="CHEBI:58409"/>
    </reaction>
</comment>
<dbReference type="AlphaFoldDB" id="A0A3S1AXQ9"/>
<accession>A0A3S1AXQ9</accession>
<evidence type="ECO:0000256" key="7">
    <source>
        <dbReference type="ARBA" id="ARBA00032272"/>
    </source>
</evidence>
<dbReference type="InterPro" id="IPR015797">
    <property type="entry name" value="NUDIX_hydrolase-like_dom_sf"/>
</dbReference>
<dbReference type="CDD" id="cd03424">
    <property type="entry name" value="NUDIX_ADPRase_Nudt5_UGPPase_Nudt14"/>
    <property type="match status" value="1"/>
</dbReference>
<dbReference type="InterPro" id="IPR000086">
    <property type="entry name" value="NUDIX_hydrolase_dom"/>
</dbReference>
<evidence type="ECO:0000313" key="10">
    <source>
        <dbReference type="Proteomes" id="UP000281028"/>
    </source>
</evidence>
<evidence type="ECO:0000256" key="1">
    <source>
        <dbReference type="ARBA" id="ARBA00000847"/>
    </source>
</evidence>
<keyword evidence="5 9" id="KW-0378">Hydrolase</keyword>
<evidence type="ECO:0000256" key="3">
    <source>
        <dbReference type="ARBA" id="ARBA00007275"/>
    </source>
</evidence>
<dbReference type="PANTHER" id="PTHR11839:SF18">
    <property type="entry name" value="NUDIX HYDROLASE DOMAIN-CONTAINING PROTEIN"/>
    <property type="match status" value="1"/>
</dbReference>
<evidence type="ECO:0000259" key="8">
    <source>
        <dbReference type="PROSITE" id="PS51462"/>
    </source>
</evidence>
<dbReference type="SUPFAM" id="SSF55811">
    <property type="entry name" value="Nudix"/>
    <property type="match status" value="1"/>
</dbReference>
<evidence type="ECO:0000313" key="9">
    <source>
        <dbReference type="EMBL" id="NSL85994.1"/>
    </source>
</evidence>
<comment type="similarity">
    <text evidence="3">Belongs to the Nudix hydrolase family. NudK subfamily.</text>
</comment>
<dbReference type="Pfam" id="PF00293">
    <property type="entry name" value="NUDIX"/>
    <property type="match status" value="1"/>
</dbReference>
<dbReference type="GO" id="GO:0019693">
    <property type="term" value="P:ribose phosphate metabolic process"/>
    <property type="evidence" value="ECO:0007669"/>
    <property type="project" value="TreeGrafter"/>
</dbReference>
<organism evidence="9 10">
    <name type="scientific">Chitinophaga solisilvae</name>
    <dbReference type="NCBI Taxonomy" id="1233460"/>
    <lineage>
        <taxon>Bacteria</taxon>
        <taxon>Pseudomonadati</taxon>
        <taxon>Bacteroidota</taxon>
        <taxon>Chitinophagia</taxon>
        <taxon>Chitinophagales</taxon>
        <taxon>Chitinophagaceae</taxon>
        <taxon>Chitinophaga</taxon>
    </lineage>
</organism>
<dbReference type="OrthoDB" id="9806150at2"/>
<gene>
    <name evidence="9" type="ORF">ECE50_004075</name>
</gene>
<sequence length="187" mass="21263">MNTLSYKRLNTSYLFNEKGLIVRKDIYASADNVIMDPVYIFEYPDIVCAVALTEREEIIMVEQFRPGTGKVVIELPGGKIDVTDESPATAIERELLEETGFVFHSISPLGVVAVNPVTHNNRLHMFLATGGHPEKEQQFDKDERIEIRLMPLAKAMALLQKSEFLNNAYLVTTFFYALLKMKKLDFT</sequence>
<dbReference type="Gene3D" id="3.90.79.10">
    <property type="entry name" value="Nucleoside Triphosphate Pyrophosphohydrolase"/>
    <property type="match status" value="1"/>
</dbReference>
<evidence type="ECO:0000256" key="5">
    <source>
        <dbReference type="ARBA" id="ARBA00022801"/>
    </source>
</evidence>
<evidence type="ECO:0000256" key="2">
    <source>
        <dbReference type="ARBA" id="ARBA00001946"/>
    </source>
</evidence>
<evidence type="ECO:0000256" key="4">
    <source>
        <dbReference type="ARBA" id="ARBA00016377"/>
    </source>
</evidence>